<organism evidence="2 3">
    <name type="scientific">Paenibacillus typhae</name>
    <dbReference type="NCBI Taxonomy" id="1174501"/>
    <lineage>
        <taxon>Bacteria</taxon>
        <taxon>Bacillati</taxon>
        <taxon>Bacillota</taxon>
        <taxon>Bacilli</taxon>
        <taxon>Bacillales</taxon>
        <taxon>Paenibacillaceae</taxon>
        <taxon>Paenibacillus</taxon>
    </lineage>
</organism>
<dbReference type="OrthoDB" id="2578982at2"/>
<protein>
    <submittedName>
        <fullName evidence="2">Uncharacterized protein</fullName>
    </submittedName>
</protein>
<accession>A0A1G8JLJ6</accession>
<proteinExistence type="predicted"/>
<evidence type="ECO:0000256" key="1">
    <source>
        <dbReference type="SAM" id="SignalP"/>
    </source>
</evidence>
<keyword evidence="3" id="KW-1185">Reference proteome</keyword>
<gene>
    <name evidence="2" type="ORF">SAMN05216192_104223</name>
</gene>
<feature type="chain" id="PRO_5039135550" evidence="1">
    <location>
        <begin position="16"/>
        <end position="261"/>
    </location>
</feature>
<evidence type="ECO:0000313" key="2">
    <source>
        <dbReference type="EMBL" id="SDI32022.1"/>
    </source>
</evidence>
<dbReference type="STRING" id="1174501.SAMN05216192_104223"/>
<dbReference type="PROSITE" id="PS51257">
    <property type="entry name" value="PROKAR_LIPOPROTEIN"/>
    <property type="match status" value="1"/>
</dbReference>
<reference evidence="3" key="1">
    <citation type="submission" date="2016-10" db="EMBL/GenBank/DDBJ databases">
        <authorList>
            <person name="Varghese N."/>
            <person name="Submissions S."/>
        </authorList>
    </citation>
    <scope>NUCLEOTIDE SEQUENCE [LARGE SCALE GENOMIC DNA]</scope>
    <source>
        <strain evidence="3">CGMCC 1.11012</strain>
    </source>
</reference>
<sequence>MKPFKWLLISAAALAALMVTSCSGGYSEAGKKQKASEMKEYLEEKYSEAFIIEKVEELRYHRVGALTSGEVAGVQAAAYPAGNPETEFRVEYWEKENVIEDGYINLIMSDKLAELVQQKVQSIWKTPAKLDVVYFEGPFGSLPDSSYTPAAEVKDYPYAAGINVFMAQEGELDKRVQATQIRQLNQELKEYGIADFLSAVFFMNQEDYSQIEATLQDIDEKKDDEYNLYSFCRPKADCWVSGGQGDETVEELIADFSLGKE</sequence>
<dbReference type="AlphaFoldDB" id="A0A1G8JLJ6"/>
<dbReference type="Proteomes" id="UP000199050">
    <property type="component" value="Unassembled WGS sequence"/>
</dbReference>
<dbReference type="RefSeq" id="WP_090713102.1">
    <property type="nucleotide sequence ID" value="NZ_FNDX01000004.1"/>
</dbReference>
<dbReference type="EMBL" id="FNDX01000004">
    <property type="protein sequence ID" value="SDI32022.1"/>
    <property type="molecule type" value="Genomic_DNA"/>
</dbReference>
<evidence type="ECO:0000313" key="3">
    <source>
        <dbReference type="Proteomes" id="UP000199050"/>
    </source>
</evidence>
<feature type="signal peptide" evidence="1">
    <location>
        <begin position="1"/>
        <end position="15"/>
    </location>
</feature>
<keyword evidence="1" id="KW-0732">Signal</keyword>
<name>A0A1G8JLJ6_9BACL</name>